<protein>
    <submittedName>
        <fullName evidence="2">25241_t:CDS:1</fullName>
    </submittedName>
</protein>
<organism evidence="2 3">
    <name type="scientific">Dentiscutata erythropus</name>
    <dbReference type="NCBI Taxonomy" id="1348616"/>
    <lineage>
        <taxon>Eukaryota</taxon>
        <taxon>Fungi</taxon>
        <taxon>Fungi incertae sedis</taxon>
        <taxon>Mucoromycota</taxon>
        <taxon>Glomeromycotina</taxon>
        <taxon>Glomeromycetes</taxon>
        <taxon>Diversisporales</taxon>
        <taxon>Gigasporaceae</taxon>
        <taxon>Dentiscutata</taxon>
    </lineage>
</organism>
<reference evidence="2" key="1">
    <citation type="submission" date="2021-06" db="EMBL/GenBank/DDBJ databases">
        <authorList>
            <person name="Kallberg Y."/>
            <person name="Tangrot J."/>
            <person name="Rosling A."/>
        </authorList>
    </citation>
    <scope>NUCLEOTIDE SEQUENCE</scope>
    <source>
        <strain evidence="2">MA453B</strain>
    </source>
</reference>
<dbReference type="AlphaFoldDB" id="A0A9N9JM59"/>
<proteinExistence type="predicted"/>
<feature type="compositionally biased region" description="Basic and acidic residues" evidence="1">
    <location>
        <begin position="73"/>
        <end position="82"/>
    </location>
</feature>
<gene>
    <name evidence="2" type="ORF">DERYTH_LOCUS20917</name>
</gene>
<keyword evidence="3" id="KW-1185">Reference proteome</keyword>
<dbReference type="Proteomes" id="UP000789405">
    <property type="component" value="Unassembled WGS sequence"/>
</dbReference>
<evidence type="ECO:0000313" key="3">
    <source>
        <dbReference type="Proteomes" id="UP000789405"/>
    </source>
</evidence>
<sequence>MIKITPSNTMTPKQPTRCSNEAKLKEKIIKYLSYCKIPTQAPYSSISAKLAHSARFQFQKHLKTTTPKQPRKLQNDDAETTK</sequence>
<dbReference type="EMBL" id="CAJVPY010025595">
    <property type="protein sequence ID" value="CAG8788492.1"/>
    <property type="molecule type" value="Genomic_DNA"/>
</dbReference>
<name>A0A9N9JM59_9GLOM</name>
<evidence type="ECO:0000256" key="1">
    <source>
        <dbReference type="SAM" id="MobiDB-lite"/>
    </source>
</evidence>
<accession>A0A9N9JM59</accession>
<comment type="caution">
    <text evidence="2">The sequence shown here is derived from an EMBL/GenBank/DDBJ whole genome shotgun (WGS) entry which is preliminary data.</text>
</comment>
<feature type="region of interest" description="Disordered" evidence="1">
    <location>
        <begin position="60"/>
        <end position="82"/>
    </location>
</feature>
<evidence type="ECO:0000313" key="2">
    <source>
        <dbReference type="EMBL" id="CAG8788492.1"/>
    </source>
</evidence>